<feature type="DNA-binding region" description="OmpR/PhoB-type" evidence="2">
    <location>
        <begin position="127"/>
        <end position="220"/>
    </location>
</feature>
<dbReference type="InterPro" id="IPR036388">
    <property type="entry name" value="WH-like_DNA-bd_sf"/>
</dbReference>
<dbReference type="AlphaFoldDB" id="A0A1P8UHW4"/>
<dbReference type="OrthoDB" id="9802426at2"/>
<dbReference type="Pfam" id="PF00486">
    <property type="entry name" value="Trans_reg_C"/>
    <property type="match status" value="1"/>
</dbReference>
<evidence type="ECO:0000313" key="5">
    <source>
        <dbReference type="Proteomes" id="UP000243807"/>
    </source>
</evidence>
<dbReference type="EMBL" id="CP019434">
    <property type="protein sequence ID" value="APZ43412.1"/>
    <property type="molecule type" value="Genomic_DNA"/>
</dbReference>
<dbReference type="KEGG" id="afy:BW247_10170"/>
<dbReference type="CDD" id="cd00383">
    <property type="entry name" value="trans_reg_C"/>
    <property type="match status" value="1"/>
</dbReference>
<evidence type="ECO:0000259" key="3">
    <source>
        <dbReference type="PROSITE" id="PS51755"/>
    </source>
</evidence>
<dbReference type="GO" id="GO:0000160">
    <property type="term" value="P:phosphorelay signal transduction system"/>
    <property type="evidence" value="ECO:0007669"/>
    <property type="project" value="InterPro"/>
</dbReference>
<reference evidence="4 5" key="1">
    <citation type="submission" date="2017-01" db="EMBL/GenBank/DDBJ databases">
        <title>Draft sequence of Acidihalobacter ferrooxidans strain DSM 14175 (strain V8).</title>
        <authorList>
            <person name="Khaleque H.N."/>
            <person name="Ramsay J.P."/>
            <person name="Murphy R.J.T."/>
            <person name="Kaksonen A.H."/>
            <person name="Boxall N.J."/>
            <person name="Watkin E.L.J."/>
        </authorList>
    </citation>
    <scope>NUCLEOTIDE SEQUENCE [LARGE SCALE GENOMIC DNA]</scope>
    <source>
        <strain evidence="4 5">V8</strain>
    </source>
</reference>
<dbReference type="GO" id="GO:0006355">
    <property type="term" value="P:regulation of DNA-templated transcription"/>
    <property type="evidence" value="ECO:0007669"/>
    <property type="project" value="InterPro"/>
</dbReference>
<protein>
    <recommendedName>
        <fullName evidence="3">OmpR/PhoB-type domain-containing protein</fullName>
    </recommendedName>
</protein>
<dbReference type="InterPro" id="IPR016032">
    <property type="entry name" value="Sig_transdc_resp-reg_C-effctor"/>
</dbReference>
<name>A0A1P8UHW4_9GAMM</name>
<keyword evidence="5" id="KW-1185">Reference proteome</keyword>
<evidence type="ECO:0000256" key="2">
    <source>
        <dbReference type="PROSITE-ProRule" id="PRU01091"/>
    </source>
</evidence>
<dbReference type="RefSeq" id="WP_076837053.1">
    <property type="nucleotide sequence ID" value="NZ_CP019434.1"/>
</dbReference>
<dbReference type="STRING" id="1765967.BW247_10170"/>
<dbReference type="InterPro" id="IPR001867">
    <property type="entry name" value="OmpR/PhoB-type_DNA-bd"/>
</dbReference>
<feature type="domain" description="OmpR/PhoB-type" evidence="3">
    <location>
        <begin position="127"/>
        <end position="220"/>
    </location>
</feature>
<sequence length="225" mass="23550">MTAHTVLFLRAAPGTGTLGAALAAEGFLVHYLRRFDALAALWSALPCQALIAEPDATDALAGLAQARRPQVCLALGGDGRATLDGALALGGDGRATLDGALALPADIDPVEAIARLRALLRRANGYPPQCRVGPLGIDPLRGRASLAGRPLRLPPRELRLLCLLAEHPGQAVPITRLVAALRPTGAVSPSLVPTYIGRLRRQLGPRWIQTLPGIGYRMTPPGTVT</sequence>
<evidence type="ECO:0000256" key="1">
    <source>
        <dbReference type="ARBA" id="ARBA00023125"/>
    </source>
</evidence>
<organism evidence="4 5">
    <name type="scientific">Acidihalobacter ferrooxydans</name>
    <dbReference type="NCBI Taxonomy" id="1765967"/>
    <lineage>
        <taxon>Bacteria</taxon>
        <taxon>Pseudomonadati</taxon>
        <taxon>Pseudomonadota</taxon>
        <taxon>Gammaproteobacteria</taxon>
        <taxon>Chromatiales</taxon>
        <taxon>Ectothiorhodospiraceae</taxon>
        <taxon>Acidihalobacter</taxon>
    </lineage>
</organism>
<dbReference type="PROSITE" id="PS51755">
    <property type="entry name" value="OMPR_PHOB"/>
    <property type="match status" value="1"/>
</dbReference>
<evidence type="ECO:0000313" key="4">
    <source>
        <dbReference type="EMBL" id="APZ43412.1"/>
    </source>
</evidence>
<dbReference type="GO" id="GO:0003677">
    <property type="term" value="F:DNA binding"/>
    <property type="evidence" value="ECO:0007669"/>
    <property type="project" value="UniProtKB-UniRule"/>
</dbReference>
<proteinExistence type="predicted"/>
<dbReference type="SUPFAM" id="SSF46894">
    <property type="entry name" value="C-terminal effector domain of the bipartite response regulators"/>
    <property type="match status" value="1"/>
</dbReference>
<dbReference type="Gene3D" id="1.10.10.10">
    <property type="entry name" value="Winged helix-like DNA-binding domain superfamily/Winged helix DNA-binding domain"/>
    <property type="match status" value="1"/>
</dbReference>
<keyword evidence="1 2" id="KW-0238">DNA-binding</keyword>
<gene>
    <name evidence="4" type="ORF">BW247_10170</name>
</gene>
<dbReference type="SMART" id="SM00862">
    <property type="entry name" value="Trans_reg_C"/>
    <property type="match status" value="1"/>
</dbReference>
<dbReference type="Proteomes" id="UP000243807">
    <property type="component" value="Chromosome"/>
</dbReference>
<accession>A0A1P8UHW4</accession>